<reference evidence="3" key="1">
    <citation type="journal article" date="2019" name="Int. J. Syst. Evol. Microbiol.">
        <title>The Global Catalogue of Microorganisms (GCM) 10K type strain sequencing project: providing services to taxonomists for standard genome sequencing and annotation.</title>
        <authorList>
            <consortium name="The Broad Institute Genomics Platform"/>
            <consortium name="The Broad Institute Genome Sequencing Center for Infectious Disease"/>
            <person name="Wu L."/>
            <person name="Ma J."/>
        </authorList>
    </citation>
    <scope>NUCLEOTIDE SEQUENCE [LARGE SCALE GENOMIC DNA]</scope>
    <source>
        <strain evidence="3">JCM 19134</strain>
    </source>
</reference>
<gene>
    <name evidence="2" type="ORF">GCM10025791_33520</name>
</gene>
<dbReference type="EMBL" id="BAABLX010000028">
    <property type="protein sequence ID" value="GAA4950492.1"/>
    <property type="molecule type" value="Genomic_DNA"/>
</dbReference>
<keyword evidence="1" id="KW-0732">Signal</keyword>
<protein>
    <recommendedName>
        <fullName evidence="4">AraC family transcriptional regulator</fullName>
    </recommendedName>
</protein>
<evidence type="ECO:0000256" key="1">
    <source>
        <dbReference type="SAM" id="SignalP"/>
    </source>
</evidence>
<name>A0AAV3U5X8_9ALTE</name>
<feature type="chain" id="PRO_5043763808" description="AraC family transcriptional regulator" evidence="1">
    <location>
        <begin position="34"/>
        <end position="223"/>
    </location>
</feature>
<dbReference type="Proteomes" id="UP001409585">
    <property type="component" value="Unassembled WGS sequence"/>
</dbReference>
<feature type="signal peptide" evidence="1">
    <location>
        <begin position="1"/>
        <end position="33"/>
    </location>
</feature>
<dbReference type="RefSeq" id="WP_345424965.1">
    <property type="nucleotide sequence ID" value="NZ_AP031496.1"/>
</dbReference>
<dbReference type="AlphaFoldDB" id="A0AAV3U5X8"/>
<keyword evidence="3" id="KW-1185">Reference proteome</keyword>
<proteinExistence type="predicted"/>
<evidence type="ECO:0000313" key="3">
    <source>
        <dbReference type="Proteomes" id="UP001409585"/>
    </source>
</evidence>
<accession>A0AAV3U5X8</accession>
<evidence type="ECO:0000313" key="2">
    <source>
        <dbReference type="EMBL" id="GAA4950492.1"/>
    </source>
</evidence>
<sequence>MFALFSHCTRTPSARRGLAMGALLALFASLSHAQTDTQTVAQDPLPQEGIELEVEIAPEAQIQAEEPEPEPEPEPAPVADEIETLKQQLLTLNRDLLILEEELLYPANNQIALYLSVDVGEYFQLDSVKVHIDDQLIASELYTEHQIDALLRGGVQRLYVGNLKTGEHNLTAFFIGIGPEGREYKRAAEVIIDKQTSGKVYELKIIDSTSKQQPEFSIKEWQL</sequence>
<evidence type="ECO:0008006" key="4">
    <source>
        <dbReference type="Google" id="ProtNLM"/>
    </source>
</evidence>
<organism evidence="2 3">
    <name type="scientific">Halioxenophilus aromaticivorans</name>
    <dbReference type="NCBI Taxonomy" id="1306992"/>
    <lineage>
        <taxon>Bacteria</taxon>
        <taxon>Pseudomonadati</taxon>
        <taxon>Pseudomonadota</taxon>
        <taxon>Gammaproteobacteria</taxon>
        <taxon>Alteromonadales</taxon>
        <taxon>Alteromonadaceae</taxon>
        <taxon>Halioxenophilus</taxon>
    </lineage>
</organism>
<comment type="caution">
    <text evidence="2">The sequence shown here is derived from an EMBL/GenBank/DDBJ whole genome shotgun (WGS) entry which is preliminary data.</text>
</comment>